<dbReference type="GO" id="GO:0003700">
    <property type="term" value="F:DNA-binding transcription factor activity"/>
    <property type="evidence" value="ECO:0007669"/>
    <property type="project" value="InterPro"/>
</dbReference>
<accession>A0A839K1M8</accession>
<organism evidence="5 6">
    <name type="scientific">Variimorphobacter saccharofermentans</name>
    <dbReference type="NCBI Taxonomy" id="2755051"/>
    <lineage>
        <taxon>Bacteria</taxon>
        <taxon>Bacillati</taxon>
        <taxon>Bacillota</taxon>
        <taxon>Clostridia</taxon>
        <taxon>Lachnospirales</taxon>
        <taxon>Lachnospiraceae</taxon>
        <taxon>Variimorphobacter</taxon>
    </lineage>
</organism>
<dbReference type="PROSITE" id="PS51000">
    <property type="entry name" value="HTH_DEOR_2"/>
    <property type="match status" value="1"/>
</dbReference>
<comment type="caution">
    <text evidence="5">The sequence shown here is derived from an EMBL/GenBank/DDBJ whole genome shotgun (WGS) entry which is preliminary data.</text>
</comment>
<dbReference type="GO" id="GO:0003677">
    <property type="term" value="F:DNA binding"/>
    <property type="evidence" value="ECO:0007669"/>
    <property type="project" value="UniProtKB-KW"/>
</dbReference>
<dbReference type="Pfam" id="PF00455">
    <property type="entry name" value="DeoRC"/>
    <property type="match status" value="1"/>
</dbReference>
<dbReference type="InterPro" id="IPR018356">
    <property type="entry name" value="Tscrpt_reg_HTH_DeoR_CS"/>
</dbReference>
<dbReference type="SUPFAM" id="SSF100950">
    <property type="entry name" value="NagB/RpiA/CoA transferase-like"/>
    <property type="match status" value="1"/>
</dbReference>
<evidence type="ECO:0000256" key="3">
    <source>
        <dbReference type="ARBA" id="ARBA00023163"/>
    </source>
</evidence>
<dbReference type="Proteomes" id="UP000574276">
    <property type="component" value="Unassembled WGS sequence"/>
</dbReference>
<dbReference type="Gene3D" id="1.10.10.10">
    <property type="entry name" value="Winged helix-like DNA-binding domain superfamily/Winged helix DNA-binding domain"/>
    <property type="match status" value="1"/>
</dbReference>
<evidence type="ECO:0000256" key="2">
    <source>
        <dbReference type="ARBA" id="ARBA00023125"/>
    </source>
</evidence>
<dbReference type="SUPFAM" id="SSF46785">
    <property type="entry name" value="Winged helix' DNA-binding domain"/>
    <property type="match status" value="1"/>
</dbReference>
<reference evidence="5 6" key="1">
    <citation type="submission" date="2020-07" db="EMBL/GenBank/DDBJ databases">
        <title>Characterization and genome sequencing of isolate MD1, a novel member within the family Lachnospiraceae.</title>
        <authorList>
            <person name="Rettenmaier R."/>
            <person name="Di Bello L."/>
            <person name="Zinser C."/>
            <person name="Scheitz K."/>
            <person name="Liebl W."/>
            <person name="Zverlov V."/>
        </authorList>
    </citation>
    <scope>NUCLEOTIDE SEQUENCE [LARGE SCALE GENOMIC DNA]</scope>
    <source>
        <strain evidence="5 6">MD1</strain>
    </source>
</reference>
<dbReference type="AlphaFoldDB" id="A0A839K1M8"/>
<dbReference type="InterPro" id="IPR037171">
    <property type="entry name" value="NagB/RpiA_transferase-like"/>
</dbReference>
<dbReference type="PANTHER" id="PTHR30363">
    <property type="entry name" value="HTH-TYPE TRANSCRIPTIONAL REGULATOR SRLR-RELATED"/>
    <property type="match status" value="1"/>
</dbReference>
<dbReference type="PROSITE" id="PS00894">
    <property type="entry name" value="HTH_DEOR_1"/>
    <property type="match status" value="1"/>
</dbReference>
<keyword evidence="3" id="KW-0804">Transcription</keyword>
<proteinExistence type="predicted"/>
<dbReference type="InterPro" id="IPR036388">
    <property type="entry name" value="WH-like_DNA-bd_sf"/>
</dbReference>
<dbReference type="EMBL" id="JACEGA010000001">
    <property type="protein sequence ID" value="MBB2183805.1"/>
    <property type="molecule type" value="Genomic_DNA"/>
</dbReference>
<dbReference type="PANTHER" id="PTHR30363:SF46">
    <property type="entry name" value="LYSR FAMILY TRANSCRIPTIONAL REGULATOR"/>
    <property type="match status" value="1"/>
</dbReference>
<dbReference type="Gene3D" id="3.40.50.1360">
    <property type="match status" value="1"/>
</dbReference>
<dbReference type="Pfam" id="PF08220">
    <property type="entry name" value="HTH_DeoR"/>
    <property type="match status" value="1"/>
</dbReference>
<dbReference type="InterPro" id="IPR050313">
    <property type="entry name" value="Carb_Metab_HTH_regulators"/>
</dbReference>
<gene>
    <name evidence="5" type="ORF">H0486_13080</name>
</gene>
<dbReference type="InterPro" id="IPR014036">
    <property type="entry name" value="DeoR-like_C"/>
</dbReference>
<dbReference type="InterPro" id="IPR001034">
    <property type="entry name" value="DeoR_HTH"/>
</dbReference>
<evidence type="ECO:0000313" key="6">
    <source>
        <dbReference type="Proteomes" id="UP000574276"/>
    </source>
</evidence>
<feature type="domain" description="HTH deoR-type" evidence="4">
    <location>
        <begin position="3"/>
        <end position="58"/>
    </location>
</feature>
<dbReference type="SMART" id="SM00420">
    <property type="entry name" value="HTH_DEOR"/>
    <property type="match status" value="1"/>
</dbReference>
<evidence type="ECO:0000259" key="4">
    <source>
        <dbReference type="PROSITE" id="PS51000"/>
    </source>
</evidence>
<evidence type="ECO:0000256" key="1">
    <source>
        <dbReference type="ARBA" id="ARBA00023015"/>
    </source>
</evidence>
<evidence type="ECO:0000313" key="5">
    <source>
        <dbReference type="EMBL" id="MBB2183805.1"/>
    </source>
</evidence>
<keyword evidence="1" id="KW-0805">Transcription regulation</keyword>
<sequence length="251" mass="28203">MLQAERHQKIIELISKKGSVQVEELATLLNVSLMTIRRDLEKLKQEGRIDRCHGGAIIKKEVPYTEKQTKEIEVKQKIAEGCIRLIHKGNVIYLDAGTTTYEIAKLLKNSTGLTVVTNDIEIARILLSSNVNLILCGGTVQKSTGSMVGAIANQMMENMRVDIAFMGATSIDDQFNVMTPTMDKAVMKYNICKNSKERYLVVDSSKFGKQAFIKINHLSDYTAVITNKAFTRDEIKMLKEMRITIIPVFVD</sequence>
<dbReference type="PRINTS" id="PR00037">
    <property type="entry name" value="HTHLACR"/>
</dbReference>
<dbReference type="SMART" id="SM01134">
    <property type="entry name" value="DeoRC"/>
    <property type="match status" value="1"/>
</dbReference>
<dbReference type="InterPro" id="IPR036390">
    <property type="entry name" value="WH_DNA-bd_sf"/>
</dbReference>
<protein>
    <submittedName>
        <fullName evidence="5">DeoR/GlpR transcriptional regulator</fullName>
    </submittedName>
</protein>
<keyword evidence="6" id="KW-1185">Reference proteome</keyword>
<dbReference type="RefSeq" id="WP_228353428.1">
    <property type="nucleotide sequence ID" value="NZ_JACEGA010000001.1"/>
</dbReference>
<name>A0A839K1M8_9FIRM</name>
<keyword evidence="2" id="KW-0238">DNA-binding</keyword>